<dbReference type="EMBL" id="JAGMVJ010000020">
    <property type="protein sequence ID" value="KAH7075080.1"/>
    <property type="molecule type" value="Genomic_DNA"/>
</dbReference>
<evidence type="ECO:0000256" key="1">
    <source>
        <dbReference type="ARBA" id="ARBA00022801"/>
    </source>
</evidence>
<dbReference type="AlphaFoldDB" id="A0A8K0VTR9"/>
<dbReference type="Proteomes" id="UP000813461">
    <property type="component" value="Unassembled WGS sequence"/>
</dbReference>
<dbReference type="SFLD" id="SFLDS00003">
    <property type="entry name" value="Haloacid_Dehalogenase"/>
    <property type="match status" value="1"/>
</dbReference>
<proteinExistence type="predicted"/>
<keyword evidence="3" id="KW-1185">Reference proteome</keyword>
<dbReference type="InterPro" id="IPR023198">
    <property type="entry name" value="PGP-like_dom2"/>
</dbReference>
<protein>
    <submittedName>
        <fullName evidence="2">Haloacid dehalogenase</fullName>
    </submittedName>
</protein>
<name>A0A8K0VTR9_9PLEO</name>
<dbReference type="Pfam" id="PF00702">
    <property type="entry name" value="Hydrolase"/>
    <property type="match status" value="1"/>
</dbReference>
<reference evidence="2" key="1">
    <citation type="journal article" date="2021" name="Nat. Commun.">
        <title>Genetic determinants of endophytism in the Arabidopsis root mycobiome.</title>
        <authorList>
            <person name="Mesny F."/>
            <person name="Miyauchi S."/>
            <person name="Thiergart T."/>
            <person name="Pickel B."/>
            <person name="Atanasova L."/>
            <person name="Karlsson M."/>
            <person name="Huettel B."/>
            <person name="Barry K.W."/>
            <person name="Haridas S."/>
            <person name="Chen C."/>
            <person name="Bauer D."/>
            <person name="Andreopoulos W."/>
            <person name="Pangilinan J."/>
            <person name="LaButti K."/>
            <person name="Riley R."/>
            <person name="Lipzen A."/>
            <person name="Clum A."/>
            <person name="Drula E."/>
            <person name="Henrissat B."/>
            <person name="Kohler A."/>
            <person name="Grigoriev I.V."/>
            <person name="Martin F.M."/>
            <person name="Hacquard S."/>
        </authorList>
    </citation>
    <scope>NUCLEOTIDE SEQUENCE</scope>
    <source>
        <strain evidence="2">MPI-SDFR-AT-0120</strain>
    </source>
</reference>
<comment type="caution">
    <text evidence="2">The sequence shown here is derived from an EMBL/GenBank/DDBJ whole genome shotgun (WGS) entry which is preliminary data.</text>
</comment>
<accession>A0A8K0VTR9</accession>
<dbReference type="SFLD" id="SFLDG01129">
    <property type="entry name" value="C1.5:_HAD__Beta-PGM__Phosphata"/>
    <property type="match status" value="1"/>
</dbReference>
<dbReference type="PRINTS" id="PR00413">
    <property type="entry name" value="HADHALOGNASE"/>
</dbReference>
<dbReference type="InterPro" id="IPR006439">
    <property type="entry name" value="HAD-SF_hydro_IA"/>
</dbReference>
<dbReference type="InterPro" id="IPR023214">
    <property type="entry name" value="HAD_sf"/>
</dbReference>
<evidence type="ECO:0000313" key="2">
    <source>
        <dbReference type="EMBL" id="KAH7075080.1"/>
    </source>
</evidence>
<organism evidence="2 3">
    <name type="scientific">Paraphoma chrysanthemicola</name>
    <dbReference type="NCBI Taxonomy" id="798071"/>
    <lineage>
        <taxon>Eukaryota</taxon>
        <taxon>Fungi</taxon>
        <taxon>Dikarya</taxon>
        <taxon>Ascomycota</taxon>
        <taxon>Pezizomycotina</taxon>
        <taxon>Dothideomycetes</taxon>
        <taxon>Pleosporomycetidae</taxon>
        <taxon>Pleosporales</taxon>
        <taxon>Pleosporineae</taxon>
        <taxon>Phaeosphaeriaceae</taxon>
        <taxon>Paraphoma</taxon>
    </lineage>
</organism>
<dbReference type="PANTHER" id="PTHR43316">
    <property type="entry name" value="HYDROLASE, HALOACID DELAHOGENASE-RELATED"/>
    <property type="match status" value="1"/>
</dbReference>
<dbReference type="InterPro" id="IPR051540">
    <property type="entry name" value="S-2-haloacid_dehalogenase"/>
</dbReference>
<dbReference type="Gene3D" id="1.10.150.240">
    <property type="entry name" value="Putative phosphatase, domain 2"/>
    <property type="match status" value="1"/>
</dbReference>
<sequence length="248" mass="27831">MLPKVIFFDLMGTCCDWLSSLLPLLHTLPAHPSLAPKDDKFHALALAWREGFFEEIHTRFNAGLEQEDIDVTHRRVLDRLLLDRGIGLDVWDDDVRVKLVQQWHVQVPWPDVLPALTSLRKKSNVFLIVLANGTTRLQLDIASSTQIPFHTLFSSQLLGYTKPDPRIYQRAMGLVGVQPEECVMLASHVYDLKAAKGVGMRTVYVRRESEDVGLVVEEGYGVDVLVDGTGGGVDGGFGEAVRRIWEEE</sequence>
<evidence type="ECO:0000313" key="3">
    <source>
        <dbReference type="Proteomes" id="UP000813461"/>
    </source>
</evidence>
<dbReference type="Gene3D" id="3.40.50.1000">
    <property type="entry name" value="HAD superfamily/HAD-like"/>
    <property type="match status" value="1"/>
</dbReference>
<dbReference type="OrthoDB" id="2363873at2759"/>
<dbReference type="NCBIfam" id="TIGR01493">
    <property type="entry name" value="HAD-SF-IA-v2"/>
    <property type="match status" value="1"/>
</dbReference>
<dbReference type="GO" id="GO:0016791">
    <property type="term" value="F:phosphatase activity"/>
    <property type="evidence" value="ECO:0007669"/>
    <property type="project" value="UniProtKB-ARBA"/>
</dbReference>
<dbReference type="NCBIfam" id="TIGR01509">
    <property type="entry name" value="HAD-SF-IA-v3"/>
    <property type="match status" value="1"/>
</dbReference>
<dbReference type="InterPro" id="IPR036412">
    <property type="entry name" value="HAD-like_sf"/>
</dbReference>
<dbReference type="PANTHER" id="PTHR43316:SF3">
    <property type="entry name" value="HALOACID DEHALOGENASE, TYPE II (AFU_ORTHOLOGUE AFUA_2G07750)-RELATED"/>
    <property type="match status" value="1"/>
</dbReference>
<keyword evidence="1" id="KW-0378">Hydrolase</keyword>
<dbReference type="SUPFAM" id="SSF56784">
    <property type="entry name" value="HAD-like"/>
    <property type="match status" value="1"/>
</dbReference>
<gene>
    <name evidence="2" type="ORF">FB567DRAFT_183140</name>
</gene>